<dbReference type="InterPro" id="IPR050476">
    <property type="entry name" value="Insect_CytP450_Detox"/>
</dbReference>
<accession>A0A1Y1MLE7</accession>
<evidence type="ECO:0000313" key="15">
    <source>
        <dbReference type="EMBL" id="JAV85285.1"/>
    </source>
</evidence>
<dbReference type="PANTHER" id="PTHR24292">
    <property type="entry name" value="CYTOCHROME P450"/>
    <property type="match status" value="1"/>
</dbReference>
<evidence type="ECO:0000256" key="2">
    <source>
        <dbReference type="ARBA" id="ARBA00004174"/>
    </source>
</evidence>
<dbReference type="Gene3D" id="1.10.630.10">
    <property type="entry name" value="Cytochrome P450"/>
    <property type="match status" value="1"/>
</dbReference>
<dbReference type="PRINTS" id="PR00463">
    <property type="entry name" value="EP450I"/>
</dbReference>
<evidence type="ECO:0000256" key="7">
    <source>
        <dbReference type="ARBA" id="ARBA00022824"/>
    </source>
</evidence>
<dbReference type="AlphaFoldDB" id="A0A1Y1MLE7"/>
<evidence type="ECO:0000256" key="9">
    <source>
        <dbReference type="ARBA" id="ARBA00023002"/>
    </source>
</evidence>
<dbReference type="PANTHER" id="PTHR24292:SF54">
    <property type="entry name" value="CYP9F3-RELATED"/>
    <property type="match status" value="1"/>
</dbReference>
<reference evidence="15" key="1">
    <citation type="journal article" date="2016" name="Sci. Rep.">
        <title>Molecular characterization of firefly nuptial gifts: a multi-omics approach sheds light on postcopulatory sexual selection.</title>
        <authorList>
            <person name="Al-Wathiqui N."/>
            <person name="Fallon T.R."/>
            <person name="South A."/>
            <person name="Weng J.K."/>
            <person name="Lewis S.M."/>
        </authorList>
    </citation>
    <scope>NUCLEOTIDE SEQUENCE</scope>
</reference>
<evidence type="ECO:0000256" key="5">
    <source>
        <dbReference type="ARBA" id="ARBA00022617"/>
    </source>
</evidence>
<dbReference type="EMBL" id="GEZM01030839">
    <property type="protein sequence ID" value="JAV85285.1"/>
    <property type="molecule type" value="Transcribed_RNA"/>
</dbReference>
<dbReference type="InterPro" id="IPR002401">
    <property type="entry name" value="Cyt_P450_E_grp-I"/>
</dbReference>
<dbReference type="PRINTS" id="PR00385">
    <property type="entry name" value="P450"/>
</dbReference>
<keyword evidence="12" id="KW-0472">Membrane</keyword>
<dbReference type="PROSITE" id="PS00086">
    <property type="entry name" value="CYTOCHROME_P450"/>
    <property type="match status" value="1"/>
</dbReference>
<evidence type="ECO:0000256" key="4">
    <source>
        <dbReference type="ARBA" id="ARBA00010617"/>
    </source>
</evidence>
<dbReference type="GO" id="GO:0020037">
    <property type="term" value="F:heme binding"/>
    <property type="evidence" value="ECO:0007669"/>
    <property type="project" value="InterPro"/>
</dbReference>
<organism evidence="15">
    <name type="scientific">Photinus pyralis</name>
    <name type="common">Common eastern firefly</name>
    <name type="synonym">Lampyris pyralis</name>
    <dbReference type="NCBI Taxonomy" id="7054"/>
    <lineage>
        <taxon>Eukaryota</taxon>
        <taxon>Metazoa</taxon>
        <taxon>Ecdysozoa</taxon>
        <taxon>Arthropoda</taxon>
        <taxon>Hexapoda</taxon>
        <taxon>Insecta</taxon>
        <taxon>Pterygota</taxon>
        <taxon>Neoptera</taxon>
        <taxon>Endopterygota</taxon>
        <taxon>Coleoptera</taxon>
        <taxon>Polyphaga</taxon>
        <taxon>Elateriformia</taxon>
        <taxon>Elateroidea</taxon>
        <taxon>Lampyridae</taxon>
        <taxon>Lampyrinae</taxon>
        <taxon>Photinus</taxon>
    </lineage>
</organism>
<feature type="binding site" description="axial binding residue" evidence="13">
    <location>
        <position position="472"/>
    </location>
    <ligand>
        <name>heme</name>
        <dbReference type="ChEBI" id="CHEBI:30413"/>
    </ligand>
    <ligandPart>
        <name>Fe</name>
        <dbReference type="ChEBI" id="CHEBI:18248"/>
    </ligandPart>
</feature>
<dbReference type="Pfam" id="PF00067">
    <property type="entry name" value="p450"/>
    <property type="match status" value="1"/>
</dbReference>
<keyword evidence="6 13" id="KW-0479">Metal-binding</keyword>
<evidence type="ECO:0000256" key="6">
    <source>
        <dbReference type="ARBA" id="ARBA00022723"/>
    </source>
</evidence>
<dbReference type="CDD" id="cd11056">
    <property type="entry name" value="CYP6-like"/>
    <property type="match status" value="1"/>
</dbReference>
<keyword evidence="11 14" id="KW-0503">Monooxygenase</keyword>
<evidence type="ECO:0000256" key="3">
    <source>
        <dbReference type="ARBA" id="ARBA00004406"/>
    </source>
</evidence>
<protein>
    <recommendedName>
        <fullName evidence="16">Cytochrome P450</fullName>
    </recommendedName>
</protein>
<evidence type="ECO:0000256" key="13">
    <source>
        <dbReference type="PIRSR" id="PIRSR602401-1"/>
    </source>
</evidence>
<comment type="similarity">
    <text evidence="4 14">Belongs to the cytochrome P450 family.</text>
</comment>
<comment type="cofactor">
    <cofactor evidence="1 13">
        <name>heme</name>
        <dbReference type="ChEBI" id="CHEBI:30413"/>
    </cofactor>
</comment>
<dbReference type="InterPro" id="IPR036396">
    <property type="entry name" value="Cyt_P450_sf"/>
</dbReference>
<dbReference type="GO" id="GO:0016705">
    <property type="term" value="F:oxidoreductase activity, acting on paired donors, with incorporation or reduction of molecular oxygen"/>
    <property type="evidence" value="ECO:0007669"/>
    <property type="project" value="InterPro"/>
</dbReference>
<name>A0A1Y1MLE7_PHOPY</name>
<evidence type="ECO:0000256" key="14">
    <source>
        <dbReference type="RuleBase" id="RU000461"/>
    </source>
</evidence>
<keyword evidence="7" id="KW-0256">Endoplasmic reticulum</keyword>
<evidence type="ECO:0000256" key="11">
    <source>
        <dbReference type="ARBA" id="ARBA00023033"/>
    </source>
</evidence>
<evidence type="ECO:0000256" key="1">
    <source>
        <dbReference type="ARBA" id="ARBA00001971"/>
    </source>
</evidence>
<dbReference type="FunFam" id="1.10.630.10:FF:000042">
    <property type="entry name" value="Cytochrome P450"/>
    <property type="match status" value="1"/>
</dbReference>
<dbReference type="InterPro" id="IPR017972">
    <property type="entry name" value="Cyt_P450_CS"/>
</dbReference>
<keyword evidence="10 13" id="KW-0408">Iron</keyword>
<evidence type="ECO:0000256" key="10">
    <source>
        <dbReference type="ARBA" id="ARBA00023004"/>
    </source>
</evidence>
<keyword evidence="8" id="KW-0492">Microsome</keyword>
<keyword evidence="9 14" id="KW-0560">Oxidoreductase</keyword>
<dbReference type="InterPro" id="IPR001128">
    <property type="entry name" value="Cyt_P450"/>
</dbReference>
<dbReference type="GO" id="GO:0004497">
    <property type="term" value="F:monooxygenase activity"/>
    <property type="evidence" value="ECO:0007669"/>
    <property type="project" value="UniProtKB-KW"/>
</dbReference>
<comment type="subcellular location">
    <subcellularLocation>
        <location evidence="3">Endoplasmic reticulum membrane</location>
        <topology evidence="3">Peripheral membrane protein</topology>
    </subcellularLocation>
    <subcellularLocation>
        <location evidence="2">Microsome membrane</location>
        <topology evidence="2">Peripheral membrane protein</topology>
    </subcellularLocation>
</comment>
<evidence type="ECO:0008006" key="16">
    <source>
        <dbReference type="Google" id="ProtNLM"/>
    </source>
</evidence>
<evidence type="ECO:0000256" key="8">
    <source>
        <dbReference type="ARBA" id="ARBA00022848"/>
    </source>
</evidence>
<keyword evidence="5 13" id="KW-0349">Heme</keyword>
<dbReference type="GO" id="GO:0005789">
    <property type="term" value="C:endoplasmic reticulum membrane"/>
    <property type="evidence" value="ECO:0007669"/>
    <property type="project" value="UniProtKB-SubCell"/>
</dbReference>
<dbReference type="SUPFAM" id="SSF48264">
    <property type="entry name" value="Cytochrome P450"/>
    <property type="match status" value="1"/>
</dbReference>
<proteinExistence type="inferred from homology"/>
<sequence>MLWLLLVFGLIIAIFLFITLKQFRYWSSKGVKQSSIFQLWVDNIKIIFQLVSPAEHTVELNKRFTSERFAGSCYYFQPLLLLRDPEMIKQIAIKDFENFIDRIQFLRDDIEPLWSKSIFLLRGDEWKAMRATLSPSFTSSKMKGMFGLIKECAENFVKFYEDRRSAAESVDVKDAFARYASDVIASAAFGVTCNSLEEPNNEFYLMGKQATDLSGFWKNISIIFVSFFPKLAKPLGLRLLPAKCDRFFRKVMKENMEDRERNGIIRPDMIHLLMEARKGKLKHDEGREVNTGFATIEESAIGKEEKLQNLHLTDEIITAQALIFFFAGFDSSSTLMSFLSYELAVNPDIQKRLHREVDDTLEQCNGSVTYEALFKMKYLDMVVSETLRKWPTITAIDRLCVKPYTIVPTKDGEEPVHLEEGDLVWFPMYALHRDPKYYPEPERFDPERFSDENKSKIVPYSYFPFGVGPRSCIGNRFALLETKLLFFILLSKFELTVVEKTDIPLPLCKKQFSLAASNGIWVGFHSRRKELD</sequence>
<evidence type="ECO:0000256" key="12">
    <source>
        <dbReference type="ARBA" id="ARBA00023136"/>
    </source>
</evidence>
<dbReference type="GO" id="GO:0005506">
    <property type="term" value="F:iron ion binding"/>
    <property type="evidence" value="ECO:0007669"/>
    <property type="project" value="InterPro"/>
</dbReference>